<dbReference type="EMBL" id="CACTIH010005944">
    <property type="protein sequence ID" value="CAA3003286.1"/>
    <property type="molecule type" value="Genomic_DNA"/>
</dbReference>
<evidence type="ECO:0000313" key="2">
    <source>
        <dbReference type="Proteomes" id="UP000594638"/>
    </source>
</evidence>
<dbReference type="Gramene" id="OE9A065463T1">
    <property type="protein sequence ID" value="OE9A065463C1"/>
    <property type="gene ID" value="OE9A065463"/>
</dbReference>
<protein>
    <submittedName>
        <fullName evidence="1">PREDICTED: uncharacterized protein LOC109123679</fullName>
    </submittedName>
</protein>
<evidence type="ECO:0000313" key="1">
    <source>
        <dbReference type="EMBL" id="CAA3003286.1"/>
    </source>
</evidence>
<organism evidence="1 2">
    <name type="scientific">Olea europaea subsp. europaea</name>
    <dbReference type="NCBI Taxonomy" id="158383"/>
    <lineage>
        <taxon>Eukaryota</taxon>
        <taxon>Viridiplantae</taxon>
        <taxon>Streptophyta</taxon>
        <taxon>Embryophyta</taxon>
        <taxon>Tracheophyta</taxon>
        <taxon>Spermatophyta</taxon>
        <taxon>Magnoliopsida</taxon>
        <taxon>eudicotyledons</taxon>
        <taxon>Gunneridae</taxon>
        <taxon>Pentapetalae</taxon>
        <taxon>asterids</taxon>
        <taxon>lamiids</taxon>
        <taxon>Lamiales</taxon>
        <taxon>Oleaceae</taxon>
        <taxon>Oleeae</taxon>
        <taxon>Olea</taxon>
    </lineage>
</organism>
<dbReference type="AlphaFoldDB" id="A0A8S0TDW9"/>
<reference evidence="1 2" key="1">
    <citation type="submission" date="2019-12" db="EMBL/GenBank/DDBJ databases">
        <authorList>
            <person name="Alioto T."/>
            <person name="Alioto T."/>
            <person name="Gomez Garrido J."/>
        </authorList>
    </citation>
    <scope>NUCLEOTIDE SEQUENCE [LARGE SCALE GENOMIC DNA]</scope>
</reference>
<comment type="caution">
    <text evidence="1">The sequence shown here is derived from an EMBL/GenBank/DDBJ whole genome shotgun (WGS) entry which is preliminary data.</text>
</comment>
<dbReference type="OrthoDB" id="1752352at2759"/>
<feature type="non-terminal residue" evidence="1">
    <location>
        <position position="1"/>
    </location>
</feature>
<gene>
    <name evidence="1" type="ORF">OLEA9_A065463</name>
</gene>
<name>A0A8S0TDW9_OLEEU</name>
<proteinExistence type="predicted"/>
<dbReference type="Proteomes" id="UP000594638">
    <property type="component" value="Unassembled WGS sequence"/>
</dbReference>
<keyword evidence="2" id="KW-1185">Reference proteome</keyword>
<feature type="non-terminal residue" evidence="1">
    <location>
        <position position="99"/>
    </location>
</feature>
<accession>A0A8S0TDW9</accession>
<sequence length="99" mass="10953">FLLPKLVGSLSCVFIPFIARAKTSQEAWSSLILGAPLDDEDLTEKILDNFGENYKEIVRTVQARDSPIGFDELHVKLLSFEASLPTLAGNLQTMVTKTQ</sequence>